<dbReference type="AlphaFoldDB" id="A0A0R1RD25"/>
<keyword evidence="3" id="KW-1185">Reference proteome</keyword>
<accession>A0A0R1RD25</accession>
<sequence length="177" mass="20114">MGMAGRKPKLTNDSSDRKEQRDRTEQLIEKTTEMKQLQKTPPRHLNSYARALWINLLPLLRETKYIKQADAKTVEMLCMNYQVMREAYEDIKENGITKEVYRTVVNPVTGDVITREFSGFKRNPATQILDTTTAKIKSLSESLGLTPASRAQIMNIVPEEDDGDVSMGELLSKGTDF</sequence>
<dbReference type="EMBL" id="AZFE01000032">
    <property type="protein sequence ID" value="KRL54960.1"/>
    <property type="molecule type" value="Genomic_DNA"/>
</dbReference>
<dbReference type="Proteomes" id="UP000051697">
    <property type="component" value="Unassembled WGS sequence"/>
</dbReference>
<proteinExistence type="predicted"/>
<dbReference type="Pfam" id="PF05119">
    <property type="entry name" value="Terminase_4"/>
    <property type="match status" value="1"/>
</dbReference>
<comment type="caution">
    <text evidence="2">The sequence shown here is derived from an EMBL/GenBank/DDBJ whole genome shotgun (WGS) entry which is preliminary data.</text>
</comment>
<dbReference type="STRING" id="1423778.FC70_GL001763"/>
<organism evidence="2 3">
    <name type="scientific">Paucilactobacillus oligofermentans DSM 15707 = LMG 22743</name>
    <dbReference type="NCBI Taxonomy" id="1423778"/>
    <lineage>
        <taxon>Bacteria</taxon>
        <taxon>Bacillati</taxon>
        <taxon>Bacillota</taxon>
        <taxon>Bacilli</taxon>
        <taxon>Lactobacillales</taxon>
        <taxon>Lactobacillaceae</taxon>
        <taxon>Paucilactobacillus</taxon>
    </lineage>
</organism>
<evidence type="ECO:0000256" key="1">
    <source>
        <dbReference type="SAM" id="MobiDB-lite"/>
    </source>
</evidence>
<reference evidence="2 3" key="1">
    <citation type="journal article" date="2015" name="Genome Announc.">
        <title>Expanding the biotechnology potential of lactobacilli through comparative genomics of 213 strains and associated genera.</title>
        <authorList>
            <person name="Sun Z."/>
            <person name="Harris H.M."/>
            <person name="McCann A."/>
            <person name="Guo C."/>
            <person name="Argimon S."/>
            <person name="Zhang W."/>
            <person name="Yang X."/>
            <person name="Jeffery I.B."/>
            <person name="Cooney J.C."/>
            <person name="Kagawa T.F."/>
            <person name="Liu W."/>
            <person name="Song Y."/>
            <person name="Salvetti E."/>
            <person name="Wrobel A."/>
            <person name="Rasinkangas P."/>
            <person name="Parkhill J."/>
            <person name="Rea M.C."/>
            <person name="O'Sullivan O."/>
            <person name="Ritari J."/>
            <person name="Douillard F.P."/>
            <person name="Paul Ross R."/>
            <person name="Yang R."/>
            <person name="Briner A.E."/>
            <person name="Felis G.E."/>
            <person name="de Vos W.M."/>
            <person name="Barrangou R."/>
            <person name="Klaenhammer T.R."/>
            <person name="Caufield P.W."/>
            <person name="Cui Y."/>
            <person name="Zhang H."/>
            <person name="O'Toole P.W."/>
        </authorList>
    </citation>
    <scope>NUCLEOTIDE SEQUENCE [LARGE SCALE GENOMIC DNA]</scope>
    <source>
        <strain evidence="2 3">DSM 15707</strain>
    </source>
</reference>
<feature type="region of interest" description="Disordered" evidence="1">
    <location>
        <begin position="1"/>
        <end position="24"/>
    </location>
</feature>
<protein>
    <submittedName>
        <fullName evidence="2">Phage terminase, small subunit, P27 family</fullName>
    </submittedName>
</protein>
<dbReference type="InterPro" id="IPR006448">
    <property type="entry name" value="Phage_term_ssu_P27"/>
</dbReference>
<evidence type="ECO:0000313" key="3">
    <source>
        <dbReference type="Proteomes" id="UP000051697"/>
    </source>
</evidence>
<evidence type="ECO:0000313" key="2">
    <source>
        <dbReference type="EMBL" id="KRL54960.1"/>
    </source>
</evidence>
<dbReference type="PATRIC" id="fig|1423778.4.peg.1802"/>
<feature type="compositionally biased region" description="Basic and acidic residues" evidence="1">
    <location>
        <begin position="14"/>
        <end position="24"/>
    </location>
</feature>
<gene>
    <name evidence="2" type="ORF">FC70_GL001763</name>
</gene>
<dbReference type="NCBIfam" id="TIGR01558">
    <property type="entry name" value="sm_term_P27"/>
    <property type="match status" value="1"/>
</dbReference>
<name>A0A0R1RD25_9LACO</name>